<dbReference type="EMBL" id="HG807809">
    <property type="protein sequence ID" value="CDW61078.1"/>
    <property type="molecule type" value="Genomic_DNA"/>
</dbReference>
<evidence type="ECO:0000313" key="2">
    <source>
        <dbReference type="Proteomes" id="UP000030665"/>
    </source>
</evidence>
<dbReference type="Proteomes" id="UP000030665">
    <property type="component" value="Unassembled WGS sequence"/>
</dbReference>
<reference evidence="1" key="1">
    <citation type="submission" date="2014-01" db="EMBL/GenBank/DDBJ databases">
        <authorList>
            <person name="Aslett M."/>
        </authorList>
    </citation>
    <scope>NUCLEOTIDE SEQUENCE</scope>
</reference>
<accession>A0A077ZMV1</accession>
<sequence length="78" mass="8675">MQFPVAAKPEEVSASDWGHWCAVDREVHQCGQLTSTIAPSTEEAGLCLRVFTHMEGLFNHQRSMNADTSFAVQLLKAR</sequence>
<gene>
    <name evidence="1" type="ORF">TTRE_0000950101</name>
</gene>
<proteinExistence type="predicted"/>
<name>A0A077ZMV1_TRITR</name>
<dbReference type="AlphaFoldDB" id="A0A077ZMV1"/>
<protein>
    <submittedName>
        <fullName evidence="1">Uncharacterized protein</fullName>
    </submittedName>
</protein>
<reference evidence="1" key="2">
    <citation type="submission" date="2014-03" db="EMBL/GenBank/DDBJ databases">
        <title>The whipworm genome and dual-species transcriptomics of an intimate host-pathogen interaction.</title>
        <authorList>
            <person name="Foth B.J."/>
            <person name="Tsai I.J."/>
            <person name="Reid A.J."/>
            <person name="Bancroft A.J."/>
            <person name="Nichol S."/>
            <person name="Tracey A."/>
            <person name="Holroyd N."/>
            <person name="Cotton J.A."/>
            <person name="Stanley E.J."/>
            <person name="Zarowiecki M."/>
            <person name="Liu J.Z."/>
            <person name="Huckvale T."/>
            <person name="Cooper P.J."/>
            <person name="Grencis R.K."/>
            <person name="Berriman M."/>
        </authorList>
    </citation>
    <scope>NUCLEOTIDE SEQUENCE [LARGE SCALE GENOMIC DNA]</scope>
</reference>
<evidence type="ECO:0000313" key="1">
    <source>
        <dbReference type="EMBL" id="CDW61078.1"/>
    </source>
</evidence>
<organism evidence="1 2">
    <name type="scientific">Trichuris trichiura</name>
    <name type="common">Whipworm</name>
    <name type="synonym">Trichocephalus trichiurus</name>
    <dbReference type="NCBI Taxonomy" id="36087"/>
    <lineage>
        <taxon>Eukaryota</taxon>
        <taxon>Metazoa</taxon>
        <taxon>Ecdysozoa</taxon>
        <taxon>Nematoda</taxon>
        <taxon>Enoplea</taxon>
        <taxon>Dorylaimia</taxon>
        <taxon>Trichinellida</taxon>
        <taxon>Trichuridae</taxon>
        <taxon>Trichuris</taxon>
    </lineage>
</organism>
<keyword evidence="2" id="KW-1185">Reference proteome</keyword>